<dbReference type="Proteomes" id="UP000324222">
    <property type="component" value="Unassembled WGS sequence"/>
</dbReference>
<sequence>MFTFTLLTVKKGAIREAASWGLAGAGSGNTELAGGMWECGAWRDEVLDSSSGLTCKSFPLTKQAVMVGADAAPSPVSHVPSHMTRDT</sequence>
<organism evidence="1 2">
    <name type="scientific">Portunus trituberculatus</name>
    <name type="common">Swimming crab</name>
    <name type="synonym">Neptunus trituberculatus</name>
    <dbReference type="NCBI Taxonomy" id="210409"/>
    <lineage>
        <taxon>Eukaryota</taxon>
        <taxon>Metazoa</taxon>
        <taxon>Ecdysozoa</taxon>
        <taxon>Arthropoda</taxon>
        <taxon>Crustacea</taxon>
        <taxon>Multicrustacea</taxon>
        <taxon>Malacostraca</taxon>
        <taxon>Eumalacostraca</taxon>
        <taxon>Eucarida</taxon>
        <taxon>Decapoda</taxon>
        <taxon>Pleocyemata</taxon>
        <taxon>Brachyura</taxon>
        <taxon>Eubrachyura</taxon>
        <taxon>Portunoidea</taxon>
        <taxon>Portunidae</taxon>
        <taxon>Portuninae</taxon>
        <taxon>Portunus</taxon>
    </lineage>
</organism>
<proteinExistence type="predicted"/>
<evidence type="ECO:0000313" key="1">
    <source>
        <dbReference type="EMBL" id="MPC84495.1"/>
    </source>
</evidence>
<protein>
    <submittedName>
        <fullName evidence="1">Uncharacterized protein</fullName>
    </submittedName>
</protein>
<reference evidence="1 2" key="1">
    <citation type="submission" date="2019-05" db="EMBL/GenBank/DDBJ databases">
        <title>Another draft genome of Portunus trituberculatus and its Hox gene families provides insights of decapod evolution.</title>
        <authorList>
            <person name="Jeong J.-H."/>
            <person name="Song I."/>
            <person name="Kim S."/>
            <person name="Choi T."/>
            <person name="Kim D."/>
            <person name="Ryu S."/>
            <person name="Kim W."/>
        </authorList>
    </citation>
    <scope>NUCLEOTIDE SEQUENCE [LARGE SCALE GENOMIC DNA]</scope>
    <source>
        <tissue evidence="1">Muscle</tissue>
    </source>
</reference>
<dbReference type="EMBL" id="VSRR010065561">
    <property type="protein sequence ID" value="MPC84495.1"/>
    <property type="molecule type" value="Genomic_DNA"/>
</dbReference>
<dbReference type="AlphaFoldDB" id="A0A5B7IPS1"/>
<name>A0A5B7IPS1_PORTR</name>
<keyword evidence="2" id="KW-1185">Reference proteome</keyword>
<evidence type="ECO:0000313" key="2">
    <source>
        <dbReference type="Proteomes" id="UP000324222"/>
    </source>
</evidence>
<accession>A0A5B7IPS1</accession>
<gene>
    <name evidence="1" type="ORF">E2C01_079234</name>
</gene>
<comment type="caution">
    <text evidence="1">The sequence shown here is derived from an EMBL/GenBank/DDBJ whole genome shotgun (WGS) entry which is preliminary data.</text>
</comment>